<feature type="region of interest" description="Disordered" evidence="1">
    <location>
        <begin position="1"/>
        <end position="62"/>
    </location>
</feature>
<accession>A0AAQ3X4Z8</accession>
<reference evidence="2 3" key="1">
    <citation type="submission" date="2024-02" db="EMBL/GenBank/DDBJ databases">
        <title>High-quality chromosome-scale genome assembly of Pensacola bahiagrass (Paspalum notatum Flugge var. saurae).</title>
        <authorList>
            <person name="Vega J.M."/>
            <person name="Podio M."/>
            <person name="Orjuela J."/>
            <person name="Siena L.A."/>
            <person name="Pessino S.C."/>
            <person name="Combes M.C."/>
            <person name="Mariac C."/>
            <person name="Albertini E."/>
            <person name="Pupilli F."/>
            <person name="Ortiz J.P.A."/>
            <person name="Leblanc O."/>
        </authorList>
    </citation>
    <scope>NUCLEOTIDE SEQUENCE [LARGE SCALE GENOMIC DNA]</scope>
    <source>
        <strain evidence="2">R1</strain>
        <tissue evidence="2">Leaf</tissue>
    </source>
</reference>
<evidence type="ECO:0000313" key="2">
    <source>
        <dbReference type="EMBL" id="WVZ84700.1"/>
    </source>
</evidence>
<sequence length="186" mass="20137">MAPSLHRQQQPISLAPWRSSNSLPPWARPCSSFPPREASRQQLPPSMVPTLPPTESSKQQPLLPSCTRHICSPPPAADLLLLHGVAPIVQPHGASPLPRRRSLDGEGHQQQLLPMCRGDGGHGNTCYLIPHQGPEMELFTMASPRFGIEPRLSSDPRSKIGRFGHLVRPGSSGLEPGGLAHLPVVQ</sequence>
<dbReference type="AlphaFoldDB" id="A0AAQ3X4Z8"/>
<keyword evidence="3" id="KW-1185">Reference proteome</keyword>
<evidence type="ECO:0000256" key="1">
    <source>
        <dbReference type="SAM" id="MobiDB-lite"/>
    </source>
</evidence>
<name>A0AAQ3X4Z8_PASNO</name>
<proteinExistence type="predicted"/>
<gene>
    <name evidence="2" type="ORF">U9M48_031696</name>
</gene>
<protein>
    <submittedName>
        <fullName evidence="2">Uncharacterized protein</fullName>
    </submittedName>
</protein>
<organism evidence="2 3">
    <name type="scientific">Paspalum notatum var. saurae</name>
    <dbReference type="NCBI Taxonomy" id="547442"/>
    <lineage>
        <taxon>Eukaryota</taxon>
        <taxon>Viridiplantae</taxon>
        <taxon>Streptophyta</taxon>
        <taxon>Embryophyta</taxon>
        <taxon>Tracheophyta</taxon>
        <taxon>Spermatophyta</taxon>
        <taxon>Magnoliopsida</taxon>
        <taxon>Liliopsida</taxon>
        <taxon>Poales</taxon>
        <taxon>Poaceae</taxon>
        <taxon>PACMAD clade</taxon>
        <taxon>Panicoideae</taxon>
        <taxon>Andropogonodae</taxon>
        <taxon>Paspaleae</taxon>
        <taxon>Paspalinae</taxon>
        <taxon>Paspalum</taxon>
    </lineage>
</organism>
<feature type="compositionally biased region" description="Polar residues" evidence="1">
    <location>
        <begin position="1"/>
        <end position="23"/>
    </location>
</feature>
<dbReference type="Proteomes" id="UP001341281">
    <property type="component" value="Chromosome 07"/>
</dbReference>
<evidence type="ECO:0000313" key="3">
    <source>
        <dbReference type="Proteomes" id="UP001341281"/>
    </source>
</evidence>
<dbReference type="EMBL" id="CP144751">
    <property type="protein sequence ID" value="WVZ84700.1"/>
    <property type="molecule type" value="Genomic_DNA"/>
</dbReference>
<feature type="compositionally biased region" description="Polar residues" evidence="1">
    <location>
        <begin position="53"/>
        <end position="62"/>
    </location>
</feature>
<feature type="region of interest" description="Disordered" evidence="1">
    <location>
        <begin position="167"/>
        <end position="186"/>
    </location>
</feature>